<dbReference type="EMBL" id="ADHO01000246">
    <property type="protein sequence ID" value="EFX41508.1"/>
    <property type="molecule type" value="Genomic_DNA"/>
</dbReference>
<dbReference type="GO" id="GO:0019843">
    <property type="term" value="F:rRNA binding"/>
    <property type="evidence" value="ECO:0007669"/>
    <property type="project" value="UniProtKB-KW"/>
</dbReference>
<dbReference type="PROSITE" id="PS50889">
    <property type="entry name" value="S4"/>
    <property type="match status" value="1"/>
</dbReference>
<evidence type="ECO:0000256" key="5">
    <source>
        <dbReference type="PROSITE-ProRule" id="PRU00182"/>
    </source>
</evidence>
<evidence type="ECO:0000313" key="8">
    <source>
        <dbReference type="Proteomes" id="UP000054093"/>
    </source>
</evidence>
<evidence type="ECO:0000256" key="1">
    <source>
        <dbReference type="ARBA" id="ARBA00022555"/>
    </source>
</evidence>
<evidence type="ECO:0000313" key="7">
    <source>
        <dbReference type="EMBL" id="EFX41508.1"/>
    </source>
</evidence>
<keyword evidence="1" id="KW-0820">tRNA-binding</keyword>
<dbReference type="InterPro" id="IPR025490">
    <property type="entry name" value="RqcP"/>
</dbReference>
<dbReference type="AlphaFoldDB" id="E7G537"/>
<organism evidence="7 8">
    <name type="scientific">Helicobacter suis HS5</name>
    <dbReference type="NCBI Taxonomy" id="710394"/>
    <lineage>
        <taxon>Bacteria</taxon>
        <taxon>Pseudomonadati</taxon>
        <taxon>Campylobacterota</taxon>
        <taxon>Epsilonproteobacteria</taxon>
        <taxon>Campylobacterales</taxon>
        <taxon>Helicobacteraceae</taxon>
        <taxon>Helicobacter</taxon>
    </lineage>
</organism>
<dbReference type="GO" id="GO:0006412">
    <property type="term" value="P:translation"/>
    <property type="evidence" value="ECO:0007669"/>
    <property type="project" value="UniProtKB-KW"/>
</dbReference>
<comment type="caution">
    <text evidence="7">The sequence shown here is derived from an EMBL/GenBank/DDBJ whole genome shotgun (WGS) entry which is preliminary data.</text>
</comment>
<evidence type="ECO:0000256" key="3">
    <source>
        <dbReference type="ARBA" id="ARBA00022884"/>
    </source>
</evidence>
<dbReference type="InterPro" id="IPR002942">
    <property type="entry name" value="S4_RNA-bd"/>
</dbReference>
<accession>E7G537</accession>
<gene>
    <name evidence="7" type="ORF">HSUHS5_1117</name>
</gene>
<dbReference type="SUPFAM" id="SSF55174">
    <property type="entry name" value="Alpha-L RNA-binding motif"/>
    <property type="match status" value="1"/>
</dbReference>
<reference evidence="7 8" key="1">
    <citation type="journal article" date="2011" name="Vet. Res.">
        <title>Genome sequence of Helicobacter suis supports its role in gastric pathology.</title>
        <authorList>
            <person name="Vermoote M."/>
            <person name="Vandekerckhove T.T."/>
            <person name="Flahou B."/>
            <person name="Pasmans F."/>
            <person name="Smet A."/>
            <person name="De Groote D."/>
            <person name="Van Criekinge W."/>
            <person name="Ducatelle R."/>
            <person name="Haesebrouck F."/>
        </authorList>
    </citation>
    <scope>NUCLEOTIDE SEQUENCE [LARGE SCALE GENOMIC DNA]</scope>
    <source>
        <strain evidence="7 8">HS5</strain>
    </source>
</reference>
<dbReference type="InterPro" id="IPR036986">
    <property type="entry name" value="S4_RNA-bd_sf"/>
</dbReference>
<name>E7G537_9HELI</name>
<dbReference type="Pfam" id="PF01479">
    <property type="entry name" value="S4"/>
    <property type="match status" value="1"/>
</dbReference>
<protein>
    <submittedName>
        <fullName evidence="7">S4 domain-containing protein</fullName>
    </submittedName>
</protein>
<dbReference type="GO" id="GO:0000049">
    <property type="term" value="F:tRNA binding"/>
    <property type="evidence" value="ECO:0007669"/>
    <property type="project" value="UniProtKB-KW"/>
</dbReference>
<dbReference type="PIRSF" id="PIRSF038881">
    <property type="entry name" value="RNAbp_HP1423"/>
    <property type="match status" value="1"/>
</dbReference>
<keyword evidence="4" id="KW-0648">Protein biosynthesis</keyword>
<proteinExistence type="predicted"/>
<dbReference type="Proteomes" id="UP000054093">
    <property type="component" value="Unassembled WGS sequence"/>
</dbReference>
<evidence type="ECO:0000259" key="6">
    <source>
        <dbReference type="SMART" id="SM00363"/>
    </source>
</evidence>
<evidence type="ECO:0000256" key="4">
    <source>
        <dbReference type="ARBA" id="ARBA00022917"/>
    </source>
</evidence>
<dbReference type="Gene3D" id="3.10.290.10">
    <property type="entry name" value="RNA-binding S4 domain"/>
    <property type="match status" value="1"/>
</dbReference>
<keyword evidence="3 5" id="KW-0694">RNA-binding</keyword>
<sequence>MPPMRIDKFLNAVNLTKRRSIALDMLKERVVFVNGVVVKPSKEVKVGDVIELNYLDQKKRYKVLAIPTLKTVPKSQSHLYFQILD</sequence>
<dbReference type="SMART" id="SM00363">
    <property type="entry name" value="S4"/>
    <property type="match status" value="1"/>
</dbReference>
<feature type="domain" description="RNA-binding S4" evidence="6">
    <location>
        <begin position="4"/>
        <end position="67"/>
    </location>
</feature>
<keyword evidence="2" id="KW-0699">rRNA-binding</keyword>
<evidence type="ECO:0000256" key="2">
    <source>
        <dbReference type="ARBA" id="ARBA00022730"/>
    </source>
</evidence>